<feature type="disulfide bond" evidence="13">
    <location>
        <begin position="500"/>
        <end position="515"/>
    </location>
</feature>
<evidence type="ECO:0000259" key="17">
    <source>
        <dbReference type="PROSITE" id="PS50024"/>
    </source>
</evidence>
<dbReference type="PROSITE" id="PS00134">
    <property type="entry name" value="TRYPSIN_HIS"/>
    <property type="match status" value="1"/>
</dbReference>
<dbReference type="Pfam" id="PF00057">
    <property type="entry name" value="Ldl_recept_a"/>
    <property type="match status" value="4"/>
</dbReference>
<feature type="disulfide bond" evidence="13">
    <location>
        <begin position="559"/>
        <end position="571"/>
    </location>
</feature>
<dbReference type="InterPro" id="IPR002172">
    <property type="entry name" value="LDrepeatLR_classA_rpt"/>
</dbReference>
<evidence type="ECO:0000256" key="9">
    <source>
        <dbReference type="ARBA" id="ARBA00023157"/>
    </source>
</evidence>
<dbReference type="InterPro" id="IPR036055">
    <property type="entry name" value="LDL_receptor-like_sf"/>
</dbReference>
<evidence type="ECO:0000313" key="19">
    <source>
        <dbReference type="EMBL" id="KAG5837597.1"/>
    </source>
</evidence>
<dbReference type="InterPro" id="IPR035914">
    <property type="entry name" value="Sperma_CUB_dom_sf"/>
</dbReference>
<feature type="disulfide bond" evidence="13">
    <location>
        <begin position="464"/>
        <end position="479"/>
    </location>
</feature>
<keyword evidence="9 13" id="KW-1015">Disulfide bond</keyword>
<dbReference type="SMART" id="SM00192">
    <property type="entry name" value="LDLa"/>
    <property type="match status" value="4"/>
</dbReference>
<keyword evidence="10" id="KW-0325">Glycoprotein</keyword>
<dbReference type="EMBL" id="JAFIRN010000013">
    <property type="protein sequence ID" value="KAG5837597.1"/>
    <property type="molecule type" value="Genomic_DNA"/>
</dbReference>
<dbReference type="Gene3D" id="4.10.400.10">
    <property type="entry name" value="Low-density Lipoprotein Receptor"/>
    <property type="match status" value="4"/>
</dbReference>
<keyword evidence="5 11" id="KW-0720">Serine protease</keyword>
<feature type="disulfide bond" evidence="13">
    <location>
        <begin position="536"/>
        <end position="551"/>
    </location>
</feature>
<organism evidence="19 20">
    <name type="scientific">Anguilla anguilla</name>
    <name type="common">European freshwater eel</name>
    <name type="synonym">Muraena anguilla</name>
    <dbReference type="NCBI Taxonomy" id="7936"/>
    <lineage>
        <taxon>Eukaryota</taxon>
        <taxon>Metazoa</taxon>
        <taxon>Chordata</taxon>
        <taxon>Craniata</taxon>
        <taxon>Vertebrata</taxon>
        <taxon>Euteleostomi</taxon>
        <taxon>Actinopterygii</taxon>
        <taxon>Neopterygii</taxon>
        <taxon>Teleostei</taxon>
        <taxon>Anguilliformes</taxon>
        <taxon>Anguillidae</taxon>
        <taxon>Anguilla</taxon>
    </lineage>
</organism>
<evidence type="ECO:0000256" key="14">
    <source>
        <dbReference type="SAM" id="MobiDB-lite"/>
    </source>
</evidence>
<keyword evidence="3 15" id="KW-0812">Transmembrane</keyword>
<evidence type="ECO:0000256" key="8">
    <source>
        <dbReference type="ARBA" id="ARBA00023136"/>
    </source>
</evidence>
<feature type="transmembrane region" description="Helical" evidence="15">
    <location>
        <begin position="43"/>
        <end position="67"/>
    </location>
</feature>
<feature type="domain" description="Peptidase S1" evidence="18">
    <location>
        <begin position="606"/>
        <end position="845"/>
    </location>
</feature>
<dbReference type="AlphaFoldDB" id="A0A9D3RS33"/>
<dbReference type="PROSITE" id="PS50024">
    <property type="entry name" value="SEA"/>
    <property type="match status" value="1"/>
</dbReference>
<gene>
    <name evidence="19" type="ORF">ANANG_G00241010</name>
</gene>
<dbReference type="Pfam" id="PF01390">
    <property type="entry name" value="SEA"/>
    <property type="match status" value="1"/>
</dbReference>
<feature type="domain" description="CUB" evidence="16">
    <location>
        <begin position="333"/>
        <end position="440"/>
    </location>
</feature>
<keyword evidence="8 11" id="KW-0472">Membrane</keyword>
<dbReference type="SUPFAM" id="SSF50494">
    <property type="entry name" value="Trypsin-like serine proteases"/>
    <property type="match status" value="1"/>
</dbReference>
<dbReference type="Gene3D" id="2.40.10.10">
    <property type="entry name" value="Trypsin-like serine proteases"/>
    <property type="match status" value="2"/>
</dbReference>
<dbReference type="Gene3D" id="3.30.70.960">
    <property type="entry name" value="SEA domain"/>
    <property type="match status" value="1"/>
</dbReference>
<dbReference type="SMART" id="SM00020">
    <property type="entry name" value="Tryp_SPc"/>
    <property type="match status" value="1"/>
</dbReference>
<evidence type="ECO:0000256" key="3">
    <source>
        <dbReference type="ARBA" id="ARBA00022692"/>
    </source>
</evidence>
<dbReference type="InterPro" id="IPR017051">
    <property type="entry name" value="Peptidase_S1A_matripase"/>
</dbReference>
<comment type="caution">
    <text evidence="19">The sequence shown here is derived from an EMBL/GenBank/DDBJ whole genome shotgun (WGS) entry which is preliminary data.</text>
</comment>
<feature type="domain" description="SEA" evidence="17">
    <location>
        <begin position="75"/>
        <end position="183"/>
    </location>
</feature>
<sequence length="846" mass="93727">MDPLDSGMRYTPKPQGRDWDSSVQFLPASDSRKMEKKKGPGKVGAIIGLVIFAAIVALMTGLLVWHFHFRKETKIKKMYGGSMRITNQAFNNAYENPNSTEFKALAKETVRQLKTVYSKIPQLSKYYVTSKVQAFSEGSVIAYYLSEFNVPSAQVSAVDTAILSLDKFVDQQQGRMRSSGKDQLHLDHVEARALDQRMFLSSFKAFYMYNYHVKGGQVGTLESPGFPDYPYNPDTFGQWLIRADQGNVVRLEFDTFNLEEDCTKDFVKVYDSLIPIESRLMAEECGHYAPNEPLVFTSSSNVMLITLVTDDSNEFPGFLAHFSQMPATRNQECGGQLAGPRGNFTSPNYPAYYPPGVTCVWNIKVAANKQVRLSLRELLMAEPGQGTGSCTKDYVDVDGKKFCGEQKAITVTSKKNEMKVTLSSDSSYVDHGFFAKYEAVDPSDPCPGKFQCDNTRCIKEDLECDGWNDCGDNSDERNCKCTDSQIRCKNTLCKPRFWQCDGVNDCGDNTDEQGCGCGAGEITCKNGKCVSEKKKCDKRDDCGDGSDELDCPEIAQVTCTEYTYRCKNGKCVNKLNCECDGENDCEDESDEADCDCGKQPYRSQRIVGGQNAEVGEWPWQVSLHVKNSGHVCGASLINDRWLVTAAHCVQDNAKIKYSQPGTWEAYLGLHKQGEMEKTTEKRNIKRVIPHPYYNSYTFDNDIALMELASPVTLGQSIKPVCLPSDTHDFPAGKNVWITGWGATREGGYGAPVLQKAEVRIINDTICNNLMAGQITSRMLCAGVLSGGVDACQGDSGGPLSAKDVNSGRVFLAGVVSWGDGCARRNKPGIYTRVTKFRAWIKENTGV</sequence>
<keyword evidence="2 11" id="KW-0645">Protease</keyword>
<dbReference type="PIRSF" id="PIRSF036370">
    <property type="entry name" value="ST14"/>
    <property type="match status" value="1"/>
</dbReference>
<dbReference type="Proteomes" id="UP001044222">
    <property type="component" value="Chromosome 13"/>
</dbReference>
<dbReference type="InterPro" id="IPR018114">
    <property type="entry name" value="TRYPSIN_HIS"/>
</dbReference>
<feature type="disulfide bond" evidence="13">
    <location>
        <begin position="452"/>
        <end position="470"/>
    </location>
</feature>
<comment type="catalytic activity">
    <reaction evidence="11">
        <text>Cleaves various synthetic substrates with Arg or Lys at the P1 position and prefers small side-chain amino acids, such as Ala and Gly, at the P2 position.</text>
        <dbReference type="EC" id="3.4.21.109"/>
    </reaction>
</comment>
<accession>A0A9D3RS33</accession>
<proteinExistence type="inferred from homology"/>
<dbReference type="CDD" id="cd00041">
    <property type="entry name" value="CUB"/>
    <property type="match status" value="2"/>
</dbReference>
<dbReference type="SUPFAM" id="SSF82671">
    <property type="entry name" value="SEA domain"/>
    <property type="match status" value="1"/>
</dbReference>
<evidence type="ECO:0000256" key="7">
    <source>
        <dbReference type="ARBA" id="ARBA00022989"/>
    </source>
</evidence>
<dbReference type="GO" id="GO:0016020">
    <property type="term" value="C:membrane"/>
    <property type="evidence" value="ECO:0007669"/>
    <property type="project" value="UniProtKB-SubCell"/>
</dbReference>
<comment type="caution">
    <text evidence="13">Lacks conserved residue(s) required for the propagation of feature annotation.</text>
</comment>
<evidence type="ECO:0000256" key="15">
    <source>
        <dbReference type="SAM" id="Phobius"/>
    </source>
</evidence>
<evidence type="ECO:0000256" key="6">
    <source>
        <dbReference type="ARBA" id="ARBA00022968"/>
    </source>
</evidence>
<evidence type="ECO:0000256" key="12">
    <source>
        <dbReference type="PIRSR" id="PIRSR036370-1"/>
    </source>
</evidence>
<dbReference type="PANTHER" id="PTHR24252:SF17">
    <property type="entry name" value="SUPPRESSOR OF TUMORIGENICITY 14 PROTEIN HOMOLOG-RELATED"/>
    <property type="match status" value="1"/>
</dbReference>
<dbReference type="EC" id="3.4.21.109" evidence="11"/>
<keyword evidence="6" id="KW-0735">Signal-anchor</keyword>
<feature type="disulfide bond" evidence="13">
    <location>
        <begin position="517"/>
        <end position="529"/>
    </location>
</feature>
<feature type="active site" description="Charge relay system" evidence="12">
    <location>
        <position position="795"/>
    </location>
</feature>
<comment type="subcellular location">
    <subcellularLocation>
        <location evidence="1">Membrane</location>
        <topology evidence="1">Single-pass type II membrane protein</topology>
    </subcellularLocation>
</comment>
<evidence type="ECO:0000256" key="5">
    <source>
        <dbReference type="ARBA" id="ARBA00022825"/>
    </source>
</evidence>
<evidence type="ECO:0000256" key="2">
    <source>
        <dbReference type="ARBA" id="ARBA00022670"/>
    </source>
</evidence>
<dbReference type="PROSITE" id="PS50068">
    <property type="entry name" value="LDLRA_2"/>
    <property type="match status" value="4"/>
</dbReference>
<dbReference type="InterPro" id="IPR036364">
    <property type="entry name" value="SEA_dom_sf"/>
</dbReference>
<evidence type="ECO:0000313" key="20">
    <source>
        <dbReference type="Proteomes" id="UP001044222"/>
    </source>
</evidence>
<feature type="active site" description="Charge relay system" evidence="12">
    <location>
        <position position="647"/>
    </location>
</feature>
<evidence type="ECO:0000256" key="4">
    <source>
        <dbReference type="ARBA" id="ARBA00022801"/>
    </source>
</evidence>
<feature type="domain" description="CUB" evidence="16">
    <location>
        <begin position="209"/>
        <end position="325"/>
    </location>
</feature>
<dbReference type="SUPFAM" id="SSF57424">
    <property type="entry name" value="LDL receptor-like module"/>
    <property type="match status" value="4"/>
</dbReference>
<name>A0A9D3RS33_ANGAN</name>
<dbReference type="PANTHER" id="PTHR24252">
    <property type="entry name" value="ACROSIN-RELATED"/>
    <property type="match status" value="1"/>
</dbReference>
<dbReference type="PROSITE" id="PS00135">
    <property type="entry name" value="TRYPSIN_SER"/>
    <property type="match status" value="1"/>
</dbReference>
<dbReference type="CDD" id="cd00190">
    <property type="entry name" value="Tryp_SPc"/>
    <property type="match status" value="1"/>
</dbReference>
<dbReference type="InterPro" id="IPR043504">
    <property type="entry name" value="Peptidase_S1_PA_chymotrypsin"/>
</dbReference>
<dbReference type="PROSITE" id="PS50240">
    <property type="entry name" value="TRYPSIN_DOM"/>
    <property type="match status" value="1"/>
</dbReference>
<dbReference type="SUPFAM" id="SSF49854">
    <property type="entry name" value="Spermadhesin, CUB domain"/>
    <property type="match status" value="2"/>
</dbReference>
<comment type="similarity">
    <text evidence="11">Belongs to the peptidase S1 family.</text>
</comment>
<feature type="disulfide bond" evidence="13">
    <location>
        <begin position="481"/>
        <end position="493"/>
    </location>
</feature>
<evidence type="ECO:0000259" key="16">
    <source>
        <dbReference type="PROSITE" id="PS01180"/>
    </source>
</evidence>
<evidence type="ECO:0000256" key="10">
    <source>
        <dbReference type="ARBA" id="ARBA00023180"/>
    </source>
</evidence>
<evidence type="ECO:0000256" key="13">
    <source>
        <dbReference type="PROSITE-ProRule" id="PRU00124"/>
    </source>
</evidence>
<dbReference type="InterPro" id="IPR009003">
    <property type="entry name" value="Peptidase_S1_PA"/>
</dbReference>
<dbReference type="InterPro" id="IPR001254">
    <property type="entry name" value="Trypsin_dom"/>
</dbReference>
<dbReference type="SMART" id="SM00042">
    <property type="entry name" value="CUB"/>
    <property type="match status" value="2"/>
</dbReference>
<protein>
    <recommendedName>
        <fullName evidence="11">Suppressor of tumorigenicity 14 protein homolog</fullName>
        <ecNumber evidence="11">3.4.21.109</ecNumber>
    </recommendedName>
    <alternativeName>
        <fullName evidence="11">Serine protease 14</fullName>
    </alternativeName>
</protein>
<evidence type="ECO:0000256" key="1">
    <source>
        <dbReference type="ARBA" id="ARBA00004606"/>
    </source>
</evidence>
<dbReference type="Gene3D" id="2.60.120.290">
    <property type="entry name" value="Spermadhesin, CUB domain"/>
    <property type="match status" value="2"/>
</dbReference>
<dbReference type="Pfam" id="PF00089">
    <property type="entry name" value="Trypsin"/>
    <property type="match status" value="1"/>
</dbReference>
<dbReference type="PRINTS" id="PR00261">
    <property type="entry name" value="LDLRECEPTOR"/>
</dbReference>
<comment type="function">
    <text evidence="11">Exhibits trypsin-like activity as defined by cleavage of synthetic substrates with Arg or Lys as the P1 site.</text>
</comment>
<dbReference type="PROSITE" id="PS01180">
    <property type="entry name" value="CUB"/>
    <property type="match status" value="2"/>
</dbReference>
<keyword evidence="7 15" id="KW-1133">Transmembrane helix</keyword>
<reference evidence="19" key="1">
    <citation type="submission" date="2021-01" db="EMBL/GenBank/DDBJ databases">
        <title>A chromosome-scale assembly of European eel, Anguilla anguilla.</title>
        <authorList>
            <person name="Henkel C."/>
            <person name="Jong-Raadsen S.A."/>
            <person name="Dufour S."/>
            <person name="Weltzien F.-A."/>
            <person name="Palstra A.P."/>
            <person name="Pelster B."/>
            <person name="Spaink H.P."/>
            <person name="Van Den Thillart G.E."/>
            <person name="Jansen H."/>
            <person name="Zahm M."/>
            <person name="Klopp C."/>
            <person name="Cedric C."/>
            <person name="Louis A."/>
            <person name="Berthelot C."/>
            <person name="Parey E."/>
            <person name="Roest Crollius H."/>
            <person name="Montfort J."/>
            <person name="Robinson-Rechavi M."/>
            <person name="Bucao C."/>
            <person name="Bouchez O."/>
            <person name="Gislard M."/>
            <person name="Lluch J."/>
            <person name="Milhes M."/>
            <person name="Lampietro C."/>
            <person name="Lopez Roques C."/>
            <person name="Donnadieu C."/>
            <person name="Braasch I."/>
            <person name="Desvignes T."/>
            <person name="Postlethwait J."/>
            <person name="Bobe J."/>
            <person name="Guiguen Y."/>
            <person name="Dirks R."/>
        </authorList>
    </citation>
    <scope>NUCLEOTIDE SEQUENCE</scope>
    <source>
        <strain evidence="19">Tag_6206</strain>
        <tissue evidence="19">Liver</tissue>
    </source>
</reference>
<dbReference type="InterPro" id="IPR000082">
    <property type="entry name" value="SEA_dom"/>
</dbReference>
<dbReference type="InterPro" id="IPR033116">
    <property type="entry name" value="TRYPSIN_SER"/>
</dbReference>
<dbReference type="FunFam" id="2.40.10.10:FF:000003">
    <property type="entry name" value="Transmembrane serine protease 3"/>
    <property type="match status" value="1"/>
</dbReference>
<keyword evidence="20" id="KW-1185">Reference proteome</keyword>
<evidence type="ECO:0000256" key="11">
    <source>
        <dbReference type="PIRNR" id="PIRNR036370"/>
    </source>
</evidence>
<feature type="disulfide bond" evidence="13">
    <location>
        <begin position="488"/>
        <end position="506"/>
    </location>
</feature>
<dbReference type="GO" id="GO:0004252">
    <property type="term" value="F:serine-type endopeptidase activity"/>
    <property type="evidence" value="ECO:0007669"/>
    <property type="project" value="InterPro"/>
</dbReference>
<feature type="active site" description="Charge relay system" evidence="12">
    <location>
        <position position="701"/>
    </location>
</feature>
<dbReference type="FunFam" id="4.10.400.10:FF:000065">
    <property type="entry name" value="Transmembrane protease serine 7"/>
    <property type="match status" value="1"/>
</dbReference>
<dbReference type="InterPro" id="IPR000859">
    <property type="entry name" value="CUB_dom"/>
</dbReference>
<dbReference type="CDD" id="cd00112">
    <property type="entry name" value="LDLa"/>
    <property type="match status" value="4"/>
</dbReference>
<feature type="disulfide bond" evidence="13">
    <location>
        <begin position="524"/>
        <end position="542"/>
    </location>
</feature>
<feature type="disulfide bond" evidence="13">
    <location>
        <begin position="579"/>
        <end position="594"/>
    </location>
</feature>
<feature type="region of interest" description="Disordered" evidence="14">
    <location>
        <begin position="1"/>
        <end position="22"/>
    </location>
</feature>
<keyword evidence="4 11" id="KW-0378">Hydrolase</keyword>
<dbReference type="Pfam" id="PF00431">
    <property type="entry name" value="CUB"/>
    <property type="match status" value="2"/>
</dbReference>
<dbReference type="GO" id="GO:0006508">
    <property type="term" value="P:proteolysis"/>
    <property type="evidence" value="ECO:0007669"/>
    <property type="project" value="UniProtKB-KW"/>
</dbReference>
<evidence type="ECO:0000259" key="18">
    <source>
        <dbReference type="PROSITE" id="PS50240"/>
    </source>
</evidence>